<sequence length="67" mass="7372">MIGPGSRIWSARPRASSEDLRAVLRNLDWPREKTAGQYPAGAPQKVQPPCPWIAFCLGTHDINALAM</sequence>
<accession>A0ABN3DYB8</accession>
<protein>
    <submittedName>
        <fullName evidence="1">Uncharacterized protein</fullName>
    </submittedName>
</protein>
<proteinExistence type="predicted"/>
<dbReference type="EMBL" id="BAAART010000097">
    <property type="protein sequence ID" value="GAA2244415.1"/>
    <property type="molecule type" value="Genomic_DNA"/>
</dbReference>
<name>A0ABN3DYB8_9ACTN</name>
<evidence type="ECO:0000313" key="2">
    <source>
        <dbReference type="Proteomes" id="UP001501474"/>
    </source>
</evidence>
<dbReference type="RefSeq" id="WP_234847085.1">
    <property type="nucleotide sequence ID" value="NZ_BAAART010000097.1"/>
</dbReference>
<keyword evidence="2" id="KW-1185">Reference proteome</keyword>
<comment type="caution">
    <text evidence="1">The sequence shown here is derived from an EMBL/GenBank/DDBJ whole genome shotgun (WGS) entry which is preliminary data.</text>
</comment>
<reference evidence="1 2" key="1">
    <citation type="journal article" date="2019" name="Int. J. Syst. Evol. Microbiol.">
        <title>The Global Catalogue of Microorganisms (GCM) 10K type strain sequencing project: providing services to taxonomists for standard genome sequencing and annotation.</title>
        <authorList>
            <consortium name="The Broad Institute Genomics Platform"/>
            <consortium name="The Broad Institute Genome Sequencing Center for Infectious Disease"/>
            <person name="Wu L."/>
            <person name="Ma J."/>
        </authorList>
    </citation>
    <scope>NUCLEOTIDE SEQUENCE [LARGE SCALE GENOMIC DNA]</scope>
    <source>
        <strain evidence="1 2">JCM 3053</strain>
    </source>
</reference>
<organism evidence="1 2">
    <name type="scientific">Streptomyces indiaensis</name>
    <dbReference type="NCBI Taxonomy" id="284033"/>
    <lineage>
        <taxon>Bacteria</taxon>
        <taxon>Bacillati</taxon>
        <taxon>Actinomycetota</taxon>
        <taxon>Actinomycetes</taxon>
        <taxon>Kitasatosporales</taxon>
        <taxon>Streptomycetaceae</taxon>
        <taxon>Streptomyces</taxon>
    </lineage>
</organism>
<gene>
    <name evidence="1" type="ORF">GCM10010104_45760</name>
</gene>
<dbReference type="Proteomes" id="UP001501474">
    <property type="component" value="Unassembled WGS sequence"/>
</dbReference>
<evidence type="ECO:0000313" key="1">
    <source>
        <dbReference type="EMBL" id="GAA2244415.1"/>
    </source>
</evidence>